<reference evidence="1 2" key="1">
    <citation type="submission" date="2023-06" db="EMBL/GenBank/DDBJ databases">
        <title>Sporosarcina sp. nov., isolated from Korean traditional fermented seafood 'Jeotgal'.</title>
        <authorList>
            <person name="Yang A.-I."/>
            <person name="Shin N.-R."/>
        </authorList>
    </citation>
    <scope>NUCLEOTIDE SEQUENCE [LARGE SCALE GENOMIC DNA]</scope>
    <source>
        <strain evidence="1 2">KCTC3840</strain>
    </source>
</reference>
<dbReference type="Proteomes" id="UP001280629">
    <property type="component" value="Unassembled WGS sequence"/>
</dbReference>
<sequence>MGIIVAVVVVITLISIEVQLRRLNKTNEEMAVLLKEKMKKE</sequence>
<comment type="caution">
    <text evidence="1">The sequence shown here is derived from an EMBL/GenBank/DDBJ whole genome shotgun (WGS) entry which is preliminary data.</text>
</comment>
<gene>
    <name evidence="1" type="ORF">QT716_11165</name>
</gene>
<keyword evidence="2" id="KW-1185">Reference proteome</keyword>
<evidence type="ECO:0000313" key="1">
    <source>
        <dbReference type="EMBL" id="MDW0110595.1"/>
    </source>
</evidence>
<dbReference type="EMBL" id="JAUBDH010000006">
    <property type="protein sequence ID" value="MDW0110595.1"/>
    <property type="molecule type" value="Genomic_DNA"/>
</dbReference>
<name>A0ABU4G0V7_9BACL</name>
<protein>
    <submittedName>
        <fullName evidence="1">Uncharacterized protein</fullName>
    </submittedName>
</protein>
<accession>A0ABU4G0V7</accession>
<evidence type="ECO:0000313" key="2">
    <source>
        <dbReference type="Proteomes" id="UP001280629"/>
    </source>
</evidence>
<organism evidence="1 2">
    <name type="scientific">Sporosarcina aquimarina</name>
    <dbReference type="NCBI Taxonomy" id="114975"/>
    <lineage>
        <taxon>Bacteria</taxon>
        <taxon>Bacillati</taxon>
        <taxon>Bacillota</taxon>
        <taxon>Bacilli</taxon>
        <taxon>Bacillales</taxon>
        <taxon>Caryophanaceae</taxon>
        <taxon>Sporosarcina</taxon>
    </lineage>
</organism>
<dbReference type="RefSeq" id="WP_317936154.1">
    <property type="nucleotide sequence ID" value="NZ_JAUBDH010000006.1"/>
</dbReference>
<proteinExistence type="predicted"/>